<dbReference type="RefSeq" id="XP_009534804.1">
    <property type="nucleotide sequence ID" value="XM_009536509.1"/>
</dbReference>
<name>G5A2Q3_PHYSP</name>
<dbReference type="OMA" id="SKCACKY"/>
<dbReference type="SUPFAM" id="SSF53474">
    <property type="entry name" value="alpha/beta-Hydrolases"/>
    <property type="match status" value="1"/>
</dbReference>
<proteinExistence type="predicted"/>
<sequence>MIGCPSGSILQTSFGGIDFSLCVFGESGATALCFFSLSGGLEASDQEIGISVSVEYLSSPIKSFSAPALSGKRTACPVLIAPTSVTPKTLALLTGGAIQPAAPRHLKAASSESKCACKYTPRPCVYFHGLGNPNEEAGLQDTPKLTKNKVGNIGEHPPCCITVKYAVLNTVDYGWTNDSLQQKFCDHSLPMSSTSDLNTRIIRDTIIIMHSMGGLTMAGALVNGRCRFSDSTAWVSMSAPMRGSMDADFSQDVCKSSFLSKIYRQSPASAARKSHSYQNELNIAYAAAQEAYRGNVTAAMCSTDYRGLFWGLDAASFGDSYRDRFYAPKLNHADTAFLTHDSFFRDLQKPFKWFECLL</sequence>
<organism evidence="1 2">
    <name type="scientific">Phytophthora sojae (strain P6497)</name>
    <name type="common">Soybean stem and root rot agent</name>
    <name type="synonym">Phytophthora megasperma f. sp. glycines</name>
    <dbReference type="NCBI Taxonomy" id="1094619"/>
    <lineage>
        <taxon>Eukaryota</taxon>
        <taxon>Sar</taxon>
        <taxon>Stramenopiles</taxon>
        <taxon>Oomycota</taxon>
        <taxon>Peronosporomycetes</taxon>
        <taxon>Peronosporales</taxon>
        <taxon>Peronosporaceae</taxon>
        <taxon>Phytophthora</taxon>
    </lineage>
</organism>
<dbReference type="KEGG" id="psoj:PHYSODRAFT_338652"/>
<dbReference type="Gene3D" id="3.40.50.1820">
    <property type="entry name" value="alpha/beta hydrolase"/>
    <property type="match status" value="1"/>
</dbReference>
<accession>G5A2Q3</accession>
<reference evidence="1 2" key="1">
    <citation type="journal article" date="2006" name="Science">
        <title>Phytophthora genome sequences uncover evolutionary origins and mechanisms of pathogenesis.</title>
        <authorList>
            <person name="Tyler B.M."/>
            <person name="Tripathy S."/>
            <person name="Zhang X."/>
            <person name="Dehal P."/>
            <person name="Jiang R.H."/>
            <person name="Aerts A."/>
            <person name="Arredondo F.D."/>
            <person name="Baxter L."/>
            <person name="Bensasson D."/>
            <person name="Beynon J.L."/>
            <person name="Chapman J."/>
            <person name="Damasceno C.M."/>
            <person name="Dorrance A.E."/>
            <person name="Dou D."/>
            <person name="Dickerman A.W."/>
            <person name="Dubchak I.L."/>
            <person name="Garbelotto M."/>
            <person name="Gijzen M."/>
            <person name="Gordon S.G."/>
            <person name="Govers F."/>
            <person name="Grunwald N.J."/>
            <person name="Huang W."/>
            <person name="Ivors K.L."/>
            <person name="Jones R.W."/>
            <person name="Kamoun S."/>
            <person name="Krampis K."/>
            <person name="Lamour K.H."/>
            <person name="Lee M.K."/>
            <person name="McDonald W.H."/>
            <person name="Medina M."/>
            <person name="Meijer H.J."/>
            <person name="Nordberg E.K."/>
            <person name="Maclean D.J."/>
            <person name="Ospina-Giraldo M.D."/>
            <person name="Morris P.F."/>
            <person name="Phuntumart V."/>
            <person name="Putnam N.H."/>
            <person name="Rash S."/>
            <person name="Rose J.K."/>
            <person name="Sakihama Y."/>
            <person name="Salamov A.A."/>
            <person name="Savidor A."/>
            <person name="Scheuring C.F."/>
            <person name="Smith B.M."/>
            <person name="Sobral B.W."/>
            <person name="Terry A."/>
            <person name="Torto-Alalibo T.A."/>
            <person name="Win J."/>
            <person name="Xu Z."/>
            <person name="Zhang H."/>
            <person name="Grigoriev I.V."/>
            <person name="Rokhsar D.S."/>
            <person name="Boore J.L."/>
        </authorList>
    </citation>
    <scope>NUCLEOTIDE SEQUENCE [LARGE SCALE GENOMIC DNA]</scope>
    <source>
        <strain evidence="1 2">P6497</strain>
    </source>
</reference>
<dbReference type="EMBL" id="JH159159">
    <property type="protein sequence ID" value="EGZ09943.1"/>
    <property type="molecule type" value="Genomic_DNA"/>
</dbReference>
<dbReference type="Proteomes" id="UP000002640">
    <property type="component" value="Unassembled WGS sequence"/>
</dbReference>
<dbReference type="PANTHER" id="PTHR22538:SF1">
    <property type="entry name" value="VWFD DOMAIN-CONTAINING PROTEIN"/>
    <property type="match status" value="1"/>
</dbReference>
<dbReference type="PANTHER" id="PTHR22538">
    <property type="entry name" value="CILIA- AND FLAGELLA-ASSOCIATED PROTEIN 74"/>
    <property type="match status" value="1"/>
</dbReference>
<dbReference type="AlphaFoldDB" id="G5A2Q3"/>
<keyword evidence="2" id="KW-1185">Reference proteome</keyword>
<gene>
    <name evidence="1" type="ORF">PHYSODRAFT_338652</name>
</gene>
<dbReference type="InParanoid" id="G5A2Q3"/>
<dbReference type="InterPro" id="IPR029058">
    <property type="entry name" value="AB_hydrolase_fold"/>
</dbReference>
<evidence type="ECO:0000313" key="1">
    <source>
        <dbReference type="EMBL" id="EGZ09943.1"/>
    </source>
</evidence>
<protein>
    <submittedName>
        <fullName evidence="1">Uncharacterized protein</fullName>
    </submittedName>
</protein>
<evidence type="ECO:0000313" key="2">
    <source>
        <dbReference type="Proteomes" id="UP000002640"/>
    </source>
</evidence>
<dbReference type="GeneID" id="20647608"/>